<sequence>MTLVGSVEGVCGVCFSTVKRGNSKTTTAVDGAGGPGLSITWEFKYFSLFRSRIRHTFHFLCPSIVSIVDESVAGRCWALALAIHARVRAQYDFRHSGPPTYGPLEALTCSAVRRKRCGSSLHTPTKSYRRQAMVASFGAPDSEEFPTQKRNAITTQMTDALPTEIDVSGNPLRGPTVLLARRDTLQTANFTIEESDNDRTLYGVPRSSPRIHPLGSCRCAWKSWPRSDTQSNYASKIPRVQKSNSPKVQEPKSPNLLEAPRLTVTEAEKLPTRDVTFPHVPSQT</sequence>
<accession>E5AEZ4</accession>
<evidence type="ECO:0000313" key="2">
    <source>
        <dbReference type="EMBL" id="CBY01783.1"/>
    </source>
</evidence>
<reference evidence="3" key="1">
    <citation type="journal article" date="2011" name="Nat. Commun.">
        <title>Effector diversification within compartments of the Leptosphaeria maculans genome affected by Repeat-Induced Point mutations.</title>
        <authorList>
            <person name="Rouxel T."/>
            <person name="Grandaubert J."/>
            <person name="Hane J.K."/>
            <person name="Hoede C."/>
            <person name="van de Wouw A.P."/>
            <person name="Couloux A."/>
            <person name="Dominguez V."/>
            <person name="Anthouard V."/>
            <person name="Bally P."/>
            <person name="Bourras S."/>
            <person name="Cozijnsen A.J."/>
            <person name="Ciuffetti L.M."/>
            <person name="Degrave A."/>
            <person name="Dilmaghani A."/>
            <person name="Duret L."/>
            <person name="Fudal I."/>
            <person name="Goodwin S.B."/>
            <person name="Gout L."/>
            <person name="Glaser N."/>
            <person name="Linglin J."/>
            <person name="Kema G.H.J."/>
            <person name="Lapalu N."/>
            <person name="Lawrence C.B."/>
            <person name="May K."/>
            <person name="Meyer M."/>
            <person name="Ollivier B."/>
            <person name="Poulain J."/>
            <person name="Schoch C.L."/>
            <person name="Simon A."/>
            <person name="Spatafora J.W."/>
            <person name="Stachowiak A."/>
            <person name="Turgeon B.G."/>
            <person name="Tyler B.M."/>
            <person name="Vincent D."/>
            <person name="Weissenbach J."/>
            <person name="Amselem J."/>
            <person name="Quesneville H."/>
            <person name="Oliver R.P."/>
            <person name="Wincker P."/>
            <person name="Balesdent M.-H."/>
            <person name="Howlett B.J."/>
        </authorList>
    </citation>
    <scope>NUCLEOTIDE SEQUENCE [LARGE SCALE GENOMIC DNA]</scope>
    <source>
        <strain evidence="3">JN3 / isolate v23.1.3 / race Av1-4-5-6-7-8</strain>
    </source>
</reference>
<keyword evidence="3" id="KW-1185">Reference proteome</keyword>
<dbReference type="AlphaFoldDB" id="E5AEZ4"/>
<dbReference type="EMBL" id="FP929139">
    <property type="protein sequence ID" value="CBY01783.1"/>
    <property type="molecule type" value="Genomic_DNA"/>
</dbReference>
<evidence type="ECO:0000313" key="3">
    <source>
        <dbReference type="Proteomes" id="UP000002668"/>
    </source>
</evidence>
<gene>
    <name evidence="2" type="ORF">LEMA_P005700.1</name>
</gene>
<dbReference type="HOGENOM" id="CLU_980290_0_0_1"/>
<dbReference type="InParanoid" id="E5AEZ4"/>
<evidence type="ECO:0000256" key="1">
    <source>
        <dbReference type="SAM" id="MobiDB-lite"/>
    </source>
</evidence>
<dbReference type="Proteomes" id="UP000002668">
    <property type="component" value="Genome"/>
</dbReference>
<organism evidence="2 3">
    <name type="scientific">Leptosphaeria maculans (strain JN3 / isolate v23.1.3 / race Av1-4-5-6-7-8)</name>
    <name type="common">Blackleg fungus</name>
    <name type="synonym">Phoma lingam</name>
    <dbReference type="NCBI Taxonomy" id="985895"/>
    <lineage>
        <taxon>Eukaryota</taxon>
        <taxon>Fungi</taxon>
        <taxon>Dikarya</taxon>
        <taxon>Ascomycota</taxon>
        <taxon>Pezizomycotina</taxon>
        <taxon>Dothideomycetes</taxon>
        <taxon>Pleosporomycetidae</taxon>
        <taxon>Pleosporales</taxon>
        <taxon>Pleosporineae</taxon>
        <taxon>Leptosphaeriaceae</taxon>
        <taxon>Plenodomus</taxon>
        <taxon>Plenodomus lingam/Leptosphaeria maculans species complex</taxon>
    </lineage>
</organism>
<name>E5AEZ4_LEPMJ</name>
<proteinExistence type="predicted"/>
<dbReference type="VEuPathDB" id="FungiDB:LEMA_P005700.1"/>
<protein>
    <submittedName>
        <fullName evidence="2">Predicted protein</fullName>
    </submittedName>
</protein>
<feature type="region of interest" description="Disordered" evidence="1">
    <location>
        <begin position="225"/>
        <end position="284"/>
    </location>
</feature>